<dbReference type="RefSeq" id="WP_024762328.1">
    <property type="nucleotide sequence ID" value="NZ_CP049140.1"/>
</dbReference>
<dbReference type="EMBL" id="CP049140">
    <property type="protein sequence ID" value="QIE87351.1"/>
    <property type="molecule type" value="Genomic_DNA"/>
</dbReference>
<gene>
    <name evidence="1" type="ORF">G5B91_14170</name>
</gene>
<sequence length="202" mass="22621">MSSQQFHGQVEQVAAGDIKNFIEAPQVEQRLISSSQRQALNALVAEIAQEHEVEARMLWREVVHPSVGVESIGEIPRESFKTAEGALHSWRDHRREQANIKQMVARVLATTSDKGIEEVRDSWCLRQFGERYLNSMSKDQLRQVLAFVEDYQVQPEVVVAAPLVGDRPAGLKFLPALKQLAVEHPIPSAILVFTLLVIGHAV</sequence>
<protein>
    <submittedName>
        <fullName evidence="1">Uncharacterized protein</fullName>
    </submittedName>
</protein>
<organism evidence="1 2">
    <name type="scientific">Pseudomonas nitroreducens</name>
    <dbReference type="NCBI Taxonomy" id="46680"/>
    <lineage>
        <taxon>Bacteria</taxon>
        <taxon>Pseudomonadati</taxon>
        <taxon>Pseudomonadota</taxon>
        <taxon>Gammaproteobacteria</taxon>
        <taxon>Pseudomonadales</taxon>
        <taxon>Pseudomonadaceae</taxon>
        <taxon>Pseudomonas</taxon>
    </lineage>
</organism>
<reference evidence="1 2" key="1">
    <citation type="submission" date="2020-02" db="EMBL/GenBank/DDBJ databases">
        <title>Integrative conjugative elements (ICEs) and plasmids drive adaptation of Pseudomonas nitroreducens strain HBP1 to wastewater environment.</title>
        <authorList>
            <person name="Sentchilo V."/>
            <person name="Carraro N."/>
            <person name="Bertelli C."/>
            <person name="van der Meer J.R."/>
        </authorList>
    </citation>
    <scope>NUCLEOTIDE SEQUENCE [LARGE SCALE GENOMIC DNA]</scope>
    <source>
        <strain evidence="1 2">HBP1</strain>
    </source>
</reference>
<evidence type="ECO:0000313" key="1">
    <source>
        <dbReference type="EMBL" id="QIE87351.1"/>
    </source>
</evidence>
<dbReference type="KEGG" id="pnt:G5B91_14170"/>
<accession>A0A6G6IYP5</accession>
<name>A0A6G6IYP5_PSENT</name>
<dbReference type="Proteomes" id="UP000501063">
    <property type="component" value="Chromosome"/>
</dbReference>
<dbReference type="AlphaFoldDB" id="A0A6G6IYP5"/>
<evidence type="ECO:0000313" key="2">
    <source>
        <dbReference type="Proteomes" id="UP000501063"/>
    </source>
</evidence>
<proteinExistence type="predicted"/>